<feature type="transmembrane region" description="Helical" evidence="1">
    <location>
        <begin position="20"/>
        <end position="42"/>
    </location>
</feature>
<reference evidence="2 3" key="1">
    <citation type="submission" date="2020-08" db="EMBL/GenBank/DDBJ databases">
        <authorList>
            <person name="Koutsovoulos G."/>
            <person name="Danchin GJ E."/>
        </authorList>
    </citation>
    <scope>NUCLEOTIDE SEQUENCE [LARGE SCALE GENOMIC DNA]</scope>
</reference>
<sequence>MLAVLYDPIMFFQIRKFQNYFQKCLFYLLISNILFSNILLYVNGTRINSSNFNEFEGEGIQYTTEMDDYMKKNVTNWD</sequence>
<evidence type="ECO:0000313" key="2">
    <source>
        <dbReference type="EMBL" id="CAD2132207.1"/>
    </source>
</evidence>
<dbReference type="AlphaFoldDB" id="A0A6V7TTB5"/>
<evidence type="ECO:0000313" key="3">
    <source>
        <dbReference type="Proteomes" id="UP000580250"/>
    </source>
</evidence>
<accession>A0A6V7TTB5</accession>
<dbReference type="EMBL" id="CAJEWN010000011">
    <property type="protein sequence ID" value="CAD2132207.1"/>
    <property type="molecule type" value="Genomic_DNA"/>
</dbReference>
<evidence type="ECO:0000256" key="1">
    <source>
        <dbReference type="SAM" id="Phobius"/>
    </source>
</evidence>
<dbReference type="Proteomes" id="UP000580250">
    <property type="component" value="Unassembled WGS sequence"/>
</dbReference>
<keyword evidence="1" id="KW-0812">Transmembrane</keyword>
<proteinExistence type="predicted"/>
<protein>
    <submittedName>
        <fullName evidence="2">Uncharacterized protein</fullName>
    </submittedName>
</protein>
<organism evidence="2 3">
    <name type="scientific">Meloidogyne enterolobii</name>
    <name type="common">Root-knot nematode worm</name>
    <name type="synonym">Meloidogyne mayaguensis</name>
    <dbReference type="NCBI Taxonomy" id="390850"/>
    <lineage>
        <taxon>Eukaryota</taxon>
        <taxon>Metazoa</taxon>
        <taxon>Ecdysozoa</taxon>
        <taxon>Nematoda</taxon>
        <taxon>Chromadorea</taxon>
        <taxon>Rhabditida</taxon>
        <taxon>Tylenchina</taxon>
        <taxon>Tylenchomorpha</taxon>
        <taxon>Tylenchoidea</taxon>
        <taxon>Meloidogynidae</taxon>
        <taxon>Meloidogyninae</taxon>
        <taxon>Meloidogyne</taxon>
    </lineage>
</organism>
<gene>
    <name evidence="2" type="ORF">MENT_LOCUS3593</name>
</gene>
<keyword evidence="1" id="KW-0472">Membrane</keyword>
<comment type="caution">
    <text evidence="2">The sequence shown here is derived from an EMBL/GenBank/DDBJ whole genome shotgun (WGS) entry which is preliminary data.</text>
</comment>
<name>A0A6V7TTB5_MELEN</name>
<keyword evidence="1" id="KW-1133">Transmembrane helix</keyword>